<dbReference type="PROSITE" id="PS51318">
    <property type="entry name" value="TAT"/>
    <property type="match status" value="1"/>
</dbReference>
<dbReference type="PANTHER" id="PTHR30222:SF17">
    <property type="entry name" value="SPERMIDINE_PUTRESCINE-BINDING PERIPLASMIC PROTEIN"/>
    <property type="match status" value="1"/>
</dbReference>
<organism evidence="2">
    <name type="scientific">hydrothermal vent metagenome</name>
    <dbReference type="NCBI Taxonomy" id="652676"/>
    <lineage>
        <taxon>unclassified sequences</taxon>
        <taxon>metagenomes</taxon>
        <taxon>ecological metagenomes</taxon>
    </lineage>
</organism>
<name>A0A160TRD5_9ZZZZ</name>
<sequence length="380" mass="41919">MKKSDICINEFTDKIQSGQMSRRKFNQILGAAGVSLVMTPMMSHTAAAAAADQATYFTWGGYDVPEMFGPYIAKHGEAPNFAAFGGSEEGLTKMRAGYVVDVAHPCNQAIPRWVATGLFRTVDTGKLSNWNDVMPSLWNLEGNVAADGNPYMVPFDRGQTSITYRSDLVDWQGQEESWGLMWDERYKGRLAMIGAAGDSWWCAAIYAGVDFNEISTKENMDKVAALMRKQRPLIRMYTDDMTTLEQALASGELVAAMTWNSSPVALKAQGVPVAFAAPKEGALTWVCGAMMHKDAPHPDKAHDIIDAMISVETGKWLIEVNGYGHSNLKSFDEFTDEQLSELGLTRDPSVMLDAGKFQVPQTQEFETAMNQEFEQIKAGF</sequence>
<proteinExistence type="predicted"/>
<dbReference type="Gene3D" id="3.40.190.10">
    <property type="entry name" value="Periplasmic binding protein-like II"/>
    <property type="match status" value="2"/>
</dbReference>
<dbReference type="PANTHER" id="PTHR30222">
    <property type="entry name" value="SPERMIDINE/PUTRESCINE-BINDING PERIPLASMIC PROTEIN"/>
    <property type="match status" value="1"/>
</dbReference>
<gene>
    <name evidence="2" type="ORF">MGWOODY_XGa2270</name>
</gene>
<dbReference type="Pfam" id="PF13416">
    <property type="entry name" value="SBP_bac_8"/>
    <property type="match status" value="1"/>
</dbReference>
<dbReference type="SUPFAM" id="SSF53850">
    <property type="entry name" value="Periplasmic binding protein-like II"/>
    <property type="match status" value="1"/>
</dbReference>
<reference evidence="2" key="1">
    <citation type="submission" date="2015-10" db="EMBL/GenBank/DDBJ databases">
        <authorList>
            <person name="Gilbert D.G."/>
        </authorList>
    </citation>
    <scope>NUCLEOTIDE SEQUENCE</scope>
</reference>
<dbReference type="EMBL" id="CZRL01000045">
    <property type="protein sequence ID" value="CUS50927.1"/>
    <property type="molecule type" value="Genomic_DNA"/>
</dbReference>
<evidence type="ECO:0000256" key="1">
    <source>
        <dbReference type="ARBA" id="ARBA00022729"/>
    </source>
</evidence>
<keyword evidence="1" id="KW-0732">Signal</keyword>
<dbReference type="InterPro" id="IPR006311">
    <property type="entry name" value="TAT_signal"/>
</dbReference>
<accession>A0A160TRD5</accession>
<protein>
    <submittedName>
        <fullName evidence="2">ABC transporter,binding protein</fullName>
    </submittedName>
</protein>
<dbReference type="AlphaFoldDB" id="A0A160TRD5"/>
<evidence type="ECO:0000313" key="2">
    <source>
        <dbReference type="EMBL" id="CUS50927.1"/>
    </source>
</evidence>
<dbReference type="InterPro" id="IPR006059">
    <property type="entry name" value="SBP"/>
</dbReference>